<evidence type="ECO:0000256" key="1">
    <source>
        <dbReference type="SAM" id="MobiDB-lite"/>
    </source>
</evidence>
<name>A0A1V6QSX8_9EURO</name>
<keyword evidence="3" id="KW-1185">Reference proteome</keyword>
<feature type="compositionally biased region" description="Basic and acidic residues" evidence="1">
    <location>
        <begin position="116"/>
        <end position="125"/>
    </location>
</feature>
<dbReference type="Proteomes" id="UP000191612">
    <property type="component" value="Unassembled WGS sequence"/>
</dbReference>
<feature type="compositionally biased region" description="Polar residues" evidence="1">
    <location>
        <begin position="126"/>
        <end position="136"/>
    </location>
</feature>
<proteinExistence type="predicted"/>
<dbReference type="AlphaFoldDB" id="A0A1V6QSX8"/>
<comment type="caution">
    <text evidence="2">The sequence shown here is derived from an EMBL/GenBank/DDBJ whole genome shotgun (WGS) entry which is preliminary data.</text>
</comment>
<sequence>MSDDIHCKSLSSEHLLQAQAAVSPARYTTSRGILRASAIFVMVKVLSDKAYDWWQKRKLENVRRDLGEVPSSGLRHLIANLEISTEIISGLVLLRQVIVESIKVYDWWKKREAEREASKHGEQHTMQKQWRQQARTGSARMGVQSPRGPPSSGLRHRGGFQQSPARGRGEHLHDS</sequence>
<gene>
    <name evidence="2" type="ORF">PENSOL_c042G03366</name>
</gene>
<accession>A0A1V6QSX8</accession>
<feature type="region of interest" description="Disordered" evidence="1">
    <location>
        <begin position="116"/>
        <end position="175"/>
    </location>
</feature>
<protein>
    <submittedName>
        <fullName evidence="2">Uncharacterized protein</fullName>
    </submittedName>
</protein>
<reference evidence="3" key="1">
    <citation type="journal article" date="2017" name="Nat. Microbiol.">
        <title>Global analysis of biosynthetic gene clusters reveals vast potential of secondary metabolite production in Penicillium species.</title>
        <authorList>
            <person name="Nielsen J.C."/>
            <person name="Grijseels S."/>
            <person name="Prigent S."/>
            <person name="Ji B."/>
            <person name="Dainat J."/>
            <person name="Nielsen K.F."/>
            <person name="Frisvad J.C."/>
            <person name="Workman M."/>
            <person name="Nielsen J."/>
        </authorList>
    </citation>
    <scope>NUCLEOTIDE SEQUENCE [LARGE SCALE GENOMIC DNA]</scope>
    <source>
        <strain evidence="3">IBT 29525</strain>
    </source>
</reference>
<evidence type="ECO:0000313" key="2">
    <source>
        <dbReference type="EMBL" id="OQD92328.1"/>
    </source>
</evidence>
<dbReference type="EMBL" id="MDYO01000042">
    <property type="protein sequence ID" value="OQD92328.1"/>
    <property type="molecule type" value="Genomic_DNA"/>
</dbReference>
<evidence type="ECO:0000313" key="3">
    <source>
        <dbReference type="Proteomes" id="UP000191612"/>
    </source>
</evidence>
<organism evidence="2 3">
    <name type="scientific">Penicillium solitum</name>
    <dbReference type="NCBI Taxonomy" id="60172"/>
    <lineage>
        <taxon>Eukaryota</taxon>
        <taxon>Fungi</taxon>
        <taxon>Dikarya</taxon>
        <taxon>Ascomycota</taxon>
        <taxon>Pezizomycotina</taxon>
        <taxon>Eurotiomycetes</taxon>
        <taxon>Eurotiomycetidae</taxon>
        <taxon>Eurotiales</taxon>
        <taxon>Aspergillaceae</taxon>
        <taxon>Penicillium</taxon>
    </lineage>
</organism>